<evidence type="ECO:0000313" key="2">
    <source>
        <dbReference type="EMBL" id="MFD2864388.1"/>
    </source>
</evidence>
<dbReference type="RefSeq" id="WP_377124866.1">
    <property type="nucleotide sequence ID" value="NZ_JBHUON010000006.1"/>
</dbReference>
<feature type="domain" description="Metallo-beta-lactamase" evidence="1">
    <location>
        <begin position="22"/>
        <end position="228"/>
    </location>
</feature>
<comment type="caution">
    <text evidence="2">The sequence shown here is derived from an EMBL/GenBank/DDBJ whole genome shotgun (WGS) entry which is preliminary data.</text>
</comment>
<dbReference type="InterPro" id="IPR050855">
    <property type="entry name" value="NDM-1-like"/>
</dbReference>
<dbReference type="Gene3D" id="3.60.15.10">
    <property type="entry name" value="Ribonuclease Z/Hydroxyacylglutathione hydrolase-like"/>
    <property type="match status" value="1"/>
</dbReference>
<dbReference type="SUPFAM" id="SSF56281">
    <property type="entry name" value="Metallo-hydrolase/oxidoreductase"/>
    <property type="match status" value="1"/>
</dbReference>
<protein>
    <submittedName>
        <fullName evidence="2">MBL fold metallo-hydrolase</fullName>
    </submittedName>
</protein>
<sequence length="307" mass="33359">MQGENKKYFKVAPGIWGAKIVFVNVYFVTQNSHWVLIDAGLPGSASKIKQIAADLFGNTPPSAILLTHGHFDHRGALKDLLKTWNVPVYAHKLELPYLTGKAAYPPADPTVGGGLMTLLSVLYPRKAINVPDIQALPHDGSTPFLPGWRTVVTPGHSPGHVSYFREADTVLIAGDAFVTTRQESAIATFSNLKEVNGPPRYFTPDWDAARSSVLRLRDLEPSVAATGHGPVMAGAQLKSGLQNLAWYFDETARPQNGRYSKLPAKTDNEGVTYIPPAPSRPYALASAVLLAALSAYTLVKRYRQTSL</sequence>
<accession>A0ABW5XR35</accession>
<dbReference type="InterPro" id="IPR001279">
    <property type="entry name" value="Metallo-B-lactamas"/>
</dbReference>
<gene>
    <name evidence="2" type="ORF">ACFSYC_06770</name>
</gene>
<dbReference type="Proteomes" id="UP001597601">
    <property type="component" value="Unassembled WGS sequence"/>
</dbReference>
<dbReference type="InterPro" id="IPR036866">
    <property type="entry name" value="RibonucZ/Hydroxyglut_hydro"/>
</dbReference>
<evidence type="ECO:0000259" key="1">
    <source>
        <dbReference type="SMART" id="SM00849"/>
    </source>
</evidence>
<dbReference type="PANTHER" id="PTHR42951">
    <property type="entry name" value="METALLO-BETA-LACTAMASE DOMAIN-CONTAINING"/>
    <property type="match status" value="1"/>
</dbReference>
<name>A0ABW5XR35_9SPHI</name>
<keyword evidence="3" id="KW-1185">Reference proteome</keyword>
<dbReference type="CDD" id="cd07721">
    <property type="entry name" value="yflN-like_MBL-fold"/>
    <property type="match status" value="1"/>
</dbReference>
<organism evidence="2 3">
    <name type="scientific">Mucilaginibacter antarcticus</name>
    <dbReference type="NCBI Taxonomy" id="1855725"/>
    <lineage>
        <taxon>Bacteria</taxon>
        <taxon>Pseudomonadati</taxon>
        <taxon>Bacteroidota</taxon>
        <taxon>Sphingobacteriia</taxon>
        <taxon>Sphingobacteriales</taxon>
        <taxon>Sphingobacteriaceae</taxon>
        <taxon>Mucilaginibacter</taxon>
    </lineage>
</organism>
<dbReference type="EMBL" id="JBHUON010000006">
    <property type="protein sequence ID" value="MFD2864388.1"/>
    <property type="molecule type" value="Genomic_DNA"/>
</dbReference>
<dbReference type="Pfam" id="PF00753">
    <property type="entry name" value="Lactamase_B"/>
    <property type="match status" value="1"/>
</dbReference>
<dbReference type="SMART" id="SM00849">
    <property type="entry name" value="Lactamase_B"/>
    <property type="match status" value="1"/>
</dbReference>
<reference evidence="3" key="1">
    <citation type="journal article" date="2019" name="Int. J. Syst. Evol. Microbiol.">
        <title>The Global Catalogue of Microorganisms (GCM) 10K type strain sequencing project: providing services to taxonomists for standard genome sequencing and annotation.</title>
        <authorList>
            <consortium name="The Broad Institute Genomics Platform"/>
            <consortium name="The Broad Institute Genome Sequencing Center for Infectious Disease"/>
            <person name="Wu L."/>
            <person name="Ma J."/>
        </authorList>
    </citation>
    <scope>NUCLEOTIDE SEQUENCE [LARGE SCALE GENOMIC DNA]</scope>
    <source>
        <strain evidence="3">KCTC 52232</strain>
    </source>
</reference>
<proteinExistence type="predicted"/>
<dbReference type="PANTHER" id="PTHR42951:SF17">
    <property type="entry name" value="METALLO-BETA-LACTAMASE DOMAIN-CONTAINING PROTEIN"/>
    <property type="match status" value="1"/>
</dbReference>
<evidence type="ECO:0000313" key="3">
    <source>
        <dbReference type="Proteomes" id="UP001597601"/>
    </source>
</evidence>